<keyword evidence="1" id="KW-0479">Metal-binding</keyword>
<dbReference type="Pfam" id="PF03453">
    <property type="entry name" value="MoeA_N"/>
    <property type="match status" value="1"/>
</dbReference>
<organism evidence="3 4">
    <name type="scientific">Agromyces binzhouensis</name>
    <dbReference type="NCBI Taxonomy" id="1817495"/>
    <lineage>
        <taxon>Bacteria</taxon>
        <taxon>Bacillati</taxon>
        <taxon>Actinomycetota</taxon>
        <taxon>Actinomycetes</taxon>
        <taxon>Micrococcales</taxon>
        <taxon>Microbacteriaceae</taxon>
        <taxon>Agromyces</taxon>
    </lineage>
</organism>
<dbReference type="GO" id="GO:0006777">
    <property type="term" value="P:Mo-molybdopterin cofactor biosynthetic process"/>
    <property type="evidence" value="ECO:0007669"/>
    <property type="project" value="UniProtKB-UniRule"/>
</dbReference>
<evidence type="ECO:0000259" key="2">
    <source>
        <dbReference type="Pfam" id="PF03453"/>
    </source>
</evidence>
<dbReference type="InterPro" id="IPR038987">
    <property type="entry name" value="MoeA-like"/>
</dbReference>
<reference evidence="3 4" key="1">
    <citation type="submission" date="2019-01" db="EMBL/GenBank/DDBJ databases">
        <authorList>
            <person name="Li J."/>
        </authorList>
    </citation>
    <scope>NUCLEOTIDE SEQUENCE [LARGE SCALE GENOMIC DNA]</scope>
    <source>
        <strain evidence="3 4">CGMCC 4.7180</strain>
    </source>
</reference>
<dbReference type="SUPFAM" id="SSF63882">
    <property type="entry name" value="MoeA N-terminal region -like"/>
    <property type="match status" value="1"/>
</dbReference>
<sequence>MVAHRRPRAGEVLMTRIPFDEHARFVRSLLAPLGARPTERVAVGDALGRITASPVESPIDLPPFRNAQMDGLAVRAADVAGAPVELPVVGESAAAPG</sequence>
<dbReference type="AlphaFoldDB" id="A0A4Q2J4Q1"/>
<keyword evidence="1 3" id="KW-0808">Transferase</keyword>
<feature type="non-terminal residue" evidence="3">
    <location>
        <position position="97"/>
    </location>
</feature>
<dbReference type="UniPathway" id="UPA00344"/>
<keyword evidence="4" id="KW-1185">Reference proteome</keyword>
<dbReference type="PANTHER" id="PTHR10192:SF5">
    <property type="entry name" value="GEPHYRIN"/>
    <property type="match status" value="1"/>
</dbReference>
<proteinExistence type="inferred from homology"/>
<comment type="catalytic activity">
    <reaction evidence="1">
        <text>adenylyl-molybdopterin + molybdate = Mo-molybdopterin + AMP + H(+)</text>
        <dbReference type="Rhea" id="RHEA:35047"/>
        <dbReference type="ChEBI" id="CHEBI:15378"/>
        <dbReference type="ChEBI" id="CHEBI:36264"/>
        <dbReference type="ChEBI" id="CHEBI:62727"/>
        <dbReference type="ChEBI" id="CHEBI:71302"/>
        <dbReference type="ChEBI" id="CHEBI:456215"/>
    </reaction>
</comment>
<evidence type="ECO:0000256" key="1">
    <source>
        <dbReference type="RuleBase" id="RU365090"/>
    </source>
</evidence>
<keyword evidence="1" id="KW-0501">Molybdenum cofactor biosynthesis</keyword>
<dbReference type="EMBL" id="SDPL01000812">
    <property type="protein sequence ID" value="RXZ37497.1"/>
    <property type="molecule type" value="Genomic_DNA"/>
</dbReference>
<dbReference type="InterPro" id="IPR036135">
    <property type="entry name" value="MoeA_linker/N_sf"/>
</dbReference>
<evidence type="ECO:0000313" key="4">
    <source>
        <dbReference type="Proteomes" id="UP000292881"/>
    </source>
</evidence>
<comment type="similarity">
    <text evidence="1">Belongs to the MoeA family.</text>
</comment>
<name>A0A4Q2J4Q1_9MICO</name>
<protein>
    <recommendedName>
        <fullName evidence="1">Molybdopterin molybdenumtransferase</fullName>
        <ecNumber evidence="1">2.10.1.1</ecNumber>
    </recommendedName>
</protein>
<comment type="cofactor">
    <cofactor evidence="1">
        <name>Mg(2+)</name>
        <dbReference type="ChEBI" id="CHEBI:18420"/>
    </cofactor>
</comment>
<feature type="domain" description="MoeA N-terminal and linker" evidence="2">
    <location>
        <begin position="17"/>
        <end position="87"/>
    </location>
</feature>
<comment type="function">
    <text evidence="1">Catalyzes the insertion of molybdate into adenylated molybdopterin with the concomitant release of AMP.</text>
</comment>
<accession>A0A4Q2J4Q1</accession>
<comment type="pathway">
    <text evidence="1">Cofactor biosynthesis; molybdopterin biosynthesis.</text>
</comment>
<dbReference type="Proteomes" id="UP000292881">
    <property type="component" value="Unassembled WGS sequence"/>
</dbReference>
<dbReference type="GO" id="GO:0005829">
    <property type="term" value="C:cytosol"/>
    <property type="evidence" value="ECO:0007669"/>
    <property type="project" value="TreeGrafter"/>
</dbReference>
<dbReference type="Gene3D" id="3.90.105.10">
    <property type="entry name" value="Molybdopterin biosynthesis moea protein, domain 2"/>
    <property type="match status" value="1"/>
</dbReference>
<dbReference type="PANTHER" id="PTHR10192">
    <property type="entry name" value="MOLYBDOPTERIN BIOSYNTHESIS PROTEIN"/>
    <property type="match status" value="1"/>
</dbReference>
<dbReference type="InterPro" id="IPR005110">
    <property type="entry name" value="MoeA_linker/N"/>
</dbReference>
<dbReference type="GO" id="GO:0061599">
    <property type="term" value="F:molybdopterin molybdotransferase activity"/>
    <property type="evidence" value="ECO:0007669"/>
    <property type="project" value="UniProtKB-UniRule"/>
</dbReference>
<keyword evidence="1" id="KW-0460">Magnesium</keyword>
<dbReference type="GO" id="GO:0046872">
    <property type="term" value="F:metal ion binding"/>
    <property type="evidence" value="ECO:0007669"/>
    <property type="project" value="UniProtKB-UniRule"/>
</dbReference>
<comment type="caution">
    <text evidence="3">The sequence shown here is derived from an EMBL/GenBank/DDBJ whole genome shotgun (WGS) entry which is preliminary data.</text>
</comment>
<dbReference type="EC" id="2.10.1.1" evidence="1"/>
<evidence type="ECO:0000313" key="3">
    <source>
        <dbReference type="EMBL" id="RXZ37497.1"/>
    </source>
</evidence>
<gene>
    <name evidence="3" type="ORF">ESO86_18395</name>
</gene>
<keyword evidence="1" id="KW-0500">Molybdenum</keyword>